<comment type="catalytic activity">
    <reaction evidence="2">
        <text>2 GTP = 3',3'-c-di-GMP + 2 diphosphate</text>
        <dbReference type="Rhea" id="RHEA:24898"/>
        <dbReference type="ChEBI" id="CHEBI:33019"/>
        <dbReference type="ChEBI" id="CHEBI:37565"/>
        <dbReference type="ChEBI" id="CHEBI:58805"/>
        <dbReference type="EC" id="2.7.7.65"/>
    </reaction>
</comment>
<dbReference type="SMART" id="SM00267">
    <property type="entry name" value="GGDEF"/>
    <property type="match status" value="1"/>
</dbReference>
<dbReference type="InterPro" id="IPR029787">
    <property type="entry name" value="Nucleotide_cyclase"/>
</dbReference>
<dbReference type="InterPro" id="IPR029016">
    <property type="entry name" value="GAF-like_dom_sf"/>
</dbReference>
<evidence type="ECO:0000313" key="4">
    <source>
        <dbReference type="EMBL" id="MBZ0156145.1"/>
    </source>
</evidence>
<evidence type="ECO:0000256" key="1">
    <source>
        <dbReference type="ARBA" id="ARBA00012528"/>
    </source>
</evidence>
<dbReference type="InterPro" id="IPR050469">
    <property type="entry name" value="Diguanylate_Cyclase"/>
</dbReference>
<dbReference type="Gene3D" id="3.30.70.270">
    <property type="match status" value="1"/>
</dbReference>
<dbReference type="EC" id="2.7.7.65" evidence="1"/>
<dbReference type="Pfam" id="PF13185">
    <property type="entry name" value="GAF_2"/>
    <property type="match status" value="1"/>
</dbReference>
<dbReference type="InterPro" id="IPR043128">
    <property type="entry name" value="Rev_trsase/Diguanyl_cyclase"/>
</dbReference>
<dbReference type="SMART" id="SM00065">
    <property type="entry name" value="GAF"/>
    <property type="match status" value="1"/>
</dbReference>
<dbReference type="EMBL" id="JAIOIV010000066">
    <property type="protein sequence ID" value="MBZ0156145.1"/>
    <property type="molecule type" value="Genomic_DNA"/>
</dbReference>
<dbReference type="Proteomes" id="UP000705867">
    <property type="component" value="Unassembled WGS sequence"/>
</dbReference>
<dbReference type="GO" id="GO:0052621">
    <property type="term" value="F:diguanylate cyclase activity"/>
    <property type="evidence" value="ECO:0007669"/>
    <property type="project" value="UniProtKB-EC"/>
</dbReference>
<proteinExistence type="predicted"/>
<dbReference type="PANTHER" id="PTHR45138:SF9">
    <property type="entry name" value="DIGUANYLATE CYCLASE DGCM-RELATED"/>
    <property type="match status" value="1"/>
</dbReference>
<dbReference type="Gene3D" id="3.30.450.40">
    <property type="match status" value="1"/>
</dbReference>
<sequence>MSSQPFLKWLERVLSEKGRTPVPTEGISPRETVLAERIKRECEQAAALQRYSKLSLQALNNTEMLCEMTLRVLSSLIKIGRTGEGPRDIDELCSDIVGVLSQDLEFENCSIMLKEPGGGHLRIVAGKGKGDKYLVAQKRRGKRARSIRIGEGIAGRVAESGEYLFVPDVSKNRHFKPLPMEVHVASLLSMPLRNNEGVIGVVNFSHSVPDAFDTTRIHLVMLLSDYVGQMITLATLYNRTTDWNETLRREVAEKTKELVAKNRKLHKIAVTDSLTGLYNRRFFFMRLEQEFSRALRYGEHFALLIIDLDNLKPINDTYGHITGDRVIKGLGKFLGRAGRKGDTIGRIGGDEFAYILLNADETIAHSFALRLQEEFASMDFRGVGMRTTISVGIACTQNYHFDKYQALYRAADDALYRAKKKRNSVSIFRPSLRHS</sequence>
<accession>A0A953JCL7</accession>
<protein>
    <recommendedName>
        <fullName evidence="1">diguanylate cyclase</fullName>
        <ecNumber evidence="1">2.7.7.65</ecNumber>
    </recommendedName>
</protein>
<organism evidence="4 5">
    <name type="scientific">Candidatus Nitrobium versatile</name>
    <dbReference type="NCBI Taxonomy" id="2884831"/>
    <lineage>
        <taxon>Bacteria</taxon>
        <taxon>Pseudomonadati</taxon>
        <taxon>Nitrospirota</taxon>
        <taxon>Nitrospiria</taxon>
        <taxon>Nitrospirales</taxon>
        <taxon>Nitrospiraceae</taxon>
        <taxon>Candidatus Nitrobium</taxon>
    </lineage>
</organism>
<dbReference type="CDD" id="cd01949">
    <property type="entry name" value="GGDEF"/>
    <property type="match status" value="1"/>
</dbReference>
<evidence type="ECO:0000256" key="2">
    <source>
        <dbReference type="ARBA" id="ARBA00034247"/>
    </source>
</evidence>
<dbReference type="InterPro" id="IPR000160">
    <property type="entry name" value="GGDEF_dom"/>
</dbReference>
<dbReference type="AlphaFoldDB" id="A0A953JCL7"/>
<dbReference type="PROSITE" id="PS50887">
    <property type="entry name" value="GGDEF"/>
    <property type="match status" value="1"/>
</dbReference>
<reference evidence="4" key="1">
    <citation type="journal article" date="2021" name="bioRxiv">
        <title>Unraveling nitrogen, sulfur and carbon metabolic pathways and microbial community transcriptional responses to substrate deprivation and toxicity stresses in a bioreactor mimicking anoxic brackish coastal sediment conditions.</title>
        <authorList>
            <person name="Martins P.D."/>
            <person name="Echeveste M.J."/>
            <person name="Arshad A."/>
            <person name="Kurth J."/>
            <person name="Ouboter H."/>
            <person name="Jetten M.S.M."/>
            <person name="Welte C.U."/>
        </authorList>
    </citation>
    <scope>NUCLEOTIDE SEQUENCE</scope>
    <source>
        <strain evidence="4">MAG_39</strain>
    </source>
</reference>
<evidence type="ECO:0000313" key="5">
    <source>
        <dbReference type="Proteomes" id="UP000705867"/>
    </source>
</evidence>
<dbReference type="PANTHER" id="PTHR45138">
    <property type="entry name" value="REGULATORY COMPONENTS OF SENSORY TRANSDUCTION SYSTEM"/>
    <property type="match status" value="1"/>
</dbReference>
<dbReference type="InterPro" id="IPR003018">
    <property type="entry name" value="GAF"/>
</dbReference>
<dbReference type="SUPFAM" id="SSF55073">
    <property type="entry name" value="Nucleotide cyclase"/>
    <property type="match status" value="1"/>
</dbReference>
<evidence type="ECO:0000259" key="3">
    <source>
        <dbReference type="PROSITE" id="PS50887"/>
    </source>
</evidence>
<dbReference type="Pfam" id="PF00990">
    <property type="entry name" value="GGDEF"/>
    <property type="match status" value="1"/>
</dbReference>
<feature type="domain" description="GGDEF" evidence="3">
    <location>
        <begin position="299"/>
        <end position="430"/>
    </location>
</feature>
<reference evidence="4" key="2">
    <citation type="submission" date="2021-08" db="EMBL/GenBank/DDBJ databases">
        <authorList>
            <person name="Dalcin Martins P."/>
        </authorList>
    </citation>
    <scope>NUCLEOTIDE SEQUENCE</scope>
    <source>
        <strain evidence="4">MAG_39</strain>
    </source>
</reference>
<dbReference type="SUPFAM" id="SSF55781">
    <property type="entry name" value="GAF domain-like"/>
    <property type="match status" value="1"/>
</dbReference>
<comment type="caution">
    <text evidence="4">The sequence shown here is derived from an EMBL/GenBank/DDBJ whole genome shotgun (WGS) entry which is preliminary data.</text>
</comment>
<gene>
    <name evidence="4" type="ORF">K8I29_08010</name>
</gene>
<dbReference type="NCBIfam" id="TIGR00254">
    <property type="entry name" value="GGDEF"/>
    <property type="match status" value="1"/>
</dbReference>
<name>A0A953JCL7_9BACT</name>
<dbReference type="FunFam" id="3.30.70.270:FF:000001">
    <property type="entry name" value="Diguanylate cyclase domain protein"/>
    <property type="match status" value="1"/>
</dbReference>